<organism evidence="3 4">
    <name type="scientific">Polarella glacialis</name>
    <name type="common">Dinoflagellate</name>
    <dbReference type="NCBI Taxonomy" id="89957"/>
    <lineage>
        <taxon>Eukaryota</taxon>
        <taxon>Sar</taxon>
        <taxon>Alveolata</taxon>
        <taxon>Dinophyceae</taxon>
        <taxon>Suessiales</taxon>
        <taxon>Suessiaceae</taxon>
        <taxon>Polarella</taxon>
    </lineage>
</organism>
<feature type="chain" id="PRO_5032739282" evidence="2">
    <location>
        <begin position="18"/>
        <end position="184"/>
    </location>
</feature>
<dbReference type="AlphaFoldDB" id="A0A813JH89"/>
<evidence type="ECO:0000313" key="3">
    <source>
        <dbReference type="EMBL" id="CAE8678742.1"/>
    </source>
</evidence>
<protein>
    <submittedName>
        <fullName evidence="3">Uncharacterized protein</fullName>
    </submittedName>
</protein>
<dbReference type="InterPro" id="IPR006597">
    <property type="entry name" value="Sel1-like"/>
</dbReference>
<gene>
    <name evidence="3" type="ORF">PGLA2088_LOCUS20978</name>
</gene>
<accession>A0A813JH89</accession>
<dbReference type="Proteomes" id="UP000626109">
    <property type="component" value="Unassembled WGS sequence"/>
</dbReference>
<keyword evidence="2" id="KW-0732">Signal</keyword>
<dbReference type="EMBL" id="CAJNNW010025706">
    <property type="protein sequence ID" value="CAE8678742.1"/>
    <property type="molecule type" value="Genomic_DNA"/>
</dbReference>
<reference evidence="3" key="1">
    <citation type="submission" date="2021-02" db="EMBL/GenBank/DDBJ databases">
        <authorList>
            <person name="Dougan E. K."/>
            <person name="Rhodes N."/>
            <person name="Thang M."/>
            <person name="Chan C."/>
        </authorList>
    </citation>
    <scope>NUCLEOTIDE SEQUENCE</scope>
</reference>
<evidence type="ECO:0000256" key="1">
    <source>
        <dbReference type="SAM" id="MobiDB-lite"/>
    </source>
</evidence>
<feature type="region of interest" description="Disordered" evidence="1">
    <location>
        <begin position="151"/>
        <end position="184"/>
    </location>
</feature>
<evidence type="ECO:0000256" key="2">
    <source>
        <dbReference type="SAM" id="SignalP"/>
    </source>
</evidence>
<dbReference type="SUPFAM" id="SSF81901">
    <property type="entry name" value="HCP-like"/>
    <property type="match status" value="1"/>
</dbReference>
<dbReference type="SMART" id="SM00671">
    <property type="entry name" value="SEL1"/>
    <property type="match status" value="1"/>
</dbReference>
<feature type="signal peptide" evidence="2">
    <location>
        <begin position="1"/>
        <end position="17"/>
    </location>
</feature>
<sequence>MFCKHGVVVVLRNLCCGYMLLCCHVLEHGCCCAKASFNLAYMHQFGIGVHSDPALARRHYKHCAEVDPASVQTPVSLMLALLSVQLYFAELPHSEEFVNAWLGDLRVHILVAHLVAAGVLLLLRRSFAGRVPLAVLSRQPETAADVTTAAVALGSQEEETGEGLRRRTTTGTRGPDAQSEGQAQ</sequence>
<proteinExistence type="predicted"/>
<name>A0A813JH89_POLGL</name>
<comment type="caution">
    <text evidence="3">The sequence shown here is derived from an EMBL/GenBank/DDBJ whole genome shotgun (WGS) entry which is preliminary data.</text>
</comment>
<evidence type="ECO:0000313" key="4">
    <source>
        <dbReference type="Proteomes" id="UP000626109"/>
    </source>
</evidence>